<dbReference type="Gene3D" id="2.60.120.10">
    <property type="entry name" value="Jelly Rolls"/>
    <property type="match status" value="1"/>
</dbReference>
<sequence>MEKITFKNLAEMPWKNGQGTTRQIAIHPKDADISNFQWRISAATVNAIGPFSNFDHVTRSLALLTGESITLDIEGKVVPLHRNGQPVSFSGSVPTAMIECPTPALDFGVMTNDHFVQHSLNQSHFADGEIYHRTSPITLILAQSPCSINHTKLDTFDAILLSASDPNYVTIQVSTKITSLLITEISEY</sequence>
<comment type="caution">
    <text evidence="1">The sequence shown here is derived from an EMBL/GenBank/DDBJ whole genome shotgun (WGS) entry which is preliminary data.</text>
</comment>
<dbReference type="RefSeq" id="WP_077924793.1">
    <property type="nucleotide sequence ID" value="NZ_BAABKE010000002.1"/>
</dbReference>
<dbReference type="SUPFAM" id="SSF51182">
    <property type="entry name" value="RmlC-like cupins"/>
    <property type="match status" value="1"/>
</dbReference>
<dbReference type="InterPro" id="IPR010282">
    <property type="entry name" value="Uncharacterised_HutD/Ves"/>
</dbReference>
<dbReference type="Pfam" id="PF05962">
    <property type="entry name" value="HutD"/>
    <property type="match status" value="1"/>
</dbReference>
<dbReference type="PANTHER" id="PTHR37943:SF1">
    <property type="entry name" value="PROTEIN VES"/>
    <property type="match status" value="1"/>
</dbReference>
<evidence type="ECO:0000313" key="1">
    <source>
        <dbReference type="EMBL" id="GAA5096473.1"/>
    </source>
</evidence>
<dbReference type="InterPro" id="IPR014710">
    <property type="entry name" value="RmlC-like_jellyroll"/>
</dbReference>
<protein>
    <recommendedName>
        <fullName evidence="3">HutD-family protein</fullName>
    </recommendedName>
</protein>
<name>A0ABP9MK12_9GAMM</name>
<keyword evidence="2" id="KW-1185">Reference proteome</keyword>
<dbReference type="EMBL" id="BAABKE010000002">
    <property type="protein sequence ID" value="GAA5096473.1"/>
    <property type="molecule type" value="Genomic_DNA"/>
</dbReference>
<evidence type="ECO:0008006" key="3">
    <source>
        <dbReference type="Google" id="ProtNLM"/>
    </source>
</evidence>
<organism evidence="1 2">
    <name type="scientific">Wohlfahrtiimonas larvae</name>
    <dbReference type="NCBI Taxonomy" id="1157986"/>
    <lineage>
        <taxon>Bacteria</taxon>
        <taxon>Pseudomonadati</taxon>
        <taxon>Pseudomonadota</taxon>
        <taxon>Gammaproteobacteria</taxon>
        <taxon>Cardiobacteriales</taxon>
        <taxon>Ignatzschineriaceae</taxon>
        <taxon>Wohlfahrtiimonas</taxon>
    </lineage>
</organism>
<reference evidence="2" key="1">
    <citation type="journal article" date="2019" name="Int. J. Syst. Evol. Microbiol.">
        <title>The Global Catalogue of Microorganisms (GCM) 10K type strain sequencing project: providing services to taxonomists for standard genome sequencing and annotation.</title>
        <authorList>
            <consortium name="The Broad Institute Genomics Platform"/>
            <consortium name="The Broad Institute Genome Sequencing Center for Infectious Disease"/>
            <person name="Wu L."/>
            <person name="Ma J."/>
        </authorList>
    </citation>
    <scope>NUCLEOTIDE SEQUENCE [LARGE SCALE GENOMIC DNA]</scope>
    <source>
        <strain evidence="2">JCM 18424</strain>
    </source>
</reference>
<accession>A0ABP9MK12</accession>
<evidence type="ECO:0000313" key="2">
    <source>
        <dbReference type="Proteomes" id="UP001500631"/>
    </source>
</evidence>
<dbReference type="InterPro" id="IPR011051">
    <property type="entry name" value="RmlC_Cupin_sf"/>
</dbReference>
<proteinExistence type="predicted"/>
<gene>
    <name evidence="1" type="ORF">GCM10023338_06870</name>
</gene>
<dbReference type="PANTHER" id="PTHR37943">
    <property type="entry name" value="PROTEIN VES"/>
    <property type="match status" value="1"/>
</dbReference>
<dbReference type="Proteomes" id="UP001500631">
    <property type="component" value="Unassembled WGS sequence"/>
</dbReference>